<protein>
    <recommendedName>
        <fullName evidence="9">TRAP transporter small permease protein</fullName>
    </recommendedName>
</protein>
<reference evidence="11 12" key="1">
    <citation type="submission" date="2016-12" db="EMBL/GenBank/DDBJ databases">
        <authorList>
            <person name="Song W.-J."/>
            <person name="Kurnit D.M."/>
        </authorList>
    </citation>
    <scope>NUCLEOTIDE SEQUENCE [LARGE SCALE GENOMIC DNA]</scope>
    <source>
        <strain evidence="11 12">IMCC3135</strain>
    </source>
</reference>
<dbReference type="PANTHER" id="PTHR35011:SF2">
    <property type="entry name" value="2,3-DIKETO-L-GULONATE TRAP TRANSPORTER SMALL PERMEASE PROTEIN YIAM"/>
    <property type="match status" value="1"/>
</dbReference>
<dbReference type="InterPro" id="IPR055348">
    <property type="entry name" value="DctQ"/>
</dbReference>
<dbReference type="GO" id="GO:0015740">
    <property type="term" value="P:C4-dicarboxylate transport"/>
    <property type="evidence" value="ECO:0007669"/>
    <property type="project" value="TreeGrafter"/>
</dbReference>
<dbReference type="AlphaFoldDB" id="A0A2Z2NW95"/>
<keyword evidence="2 9" id="KW-0813">Transport</keyword>
<evidence type="ECO:0000256" key="3">
    <source>
        <dbReference type="ARBA" id="ARBA00022475"/>
    </source>
</evidence>
<keyword evidence="5 9" id="KW-0812">Transmembrane</keyword>
<sequence length="164" mass="18339">MMSSFDRFLHLFWRSIDTLMAFLLAMMVVLVFANVVLRYGFSSGIRSSVELSRLGFVWIVMLGAAVTLRHGEHLSINDVAEALLPKLVPFFRRVSGIVILVSVSMLFWGSTKQVLANWNNISQLTGLPKSLLYVPASFSGLLMGLITLRQLLSLDTTKQRESDS</sequence>
<comment type="similarity">
    <text evidence="8 9">Belongs to the TRAP transporter small permease family.</text>
</comment>
<feature type="transmembrane region" description="Helical" evidence="9">
    <location>
        <begin position="20"/>
        <end position="39"/>
    </location>
</feature>
<comment type="subunit">
    <text evidence="9">The complex comprises the extracytoplasmic solute receptor protein and the two transmembrane proteins.</text>
</comment>
<evidence type="ECO:0000313" key="11">
    <source>
        <dbReference type="EMBL" id="ASJ71967.1"/>
    </source>
</evidence>
<keyword evidence="7 9" id="KW-0472">Membrane</keyword>
<name>A0A2Z2NW95_9GAMM</name>
<evidence type="ECO:0000256" key="4">
    <source>
        <dbReference type="ARBA" id="ARBA00022519"/>
    </source>
</evidence>
<evidence type="ECO:0000256" key="8">
    <source>
        <dbReference type="ARBA" id="ARBA00038436"/>
    </source>
</evidence>
<keyword evidence="12" id="KW-1185">Reference proteome</keyword>
<evidence type="ECO:0000313" key="12">
    <source>
        <dbReference type="Proteomes" id="UP000250079"/>
    </source>
</evidence>
<dbReference type="PANTHER" id="PTHR35011">
    <property type="entry name" value="2,3-DIKETO-L-GULONATE TRAP TRANSPORTER SMALL PERMEASE PROTEIN YIAM"/>
    <property type="match status" value="1"/>
</dbReference>
<feature type="domain" description="Tripartite ATP-independent periplasmic transporters DctQ component" evidence="10">
    <location>
        <begin position="27"/>
        <end position="154"/>
    </location>
</feature>
<evidence type="ECO:0000256" key="5">
    <source>
        <dbReference type="ARBA" id="ARBA00022692"/>
    </source>
</evidence>
<dbReference type="Pfam" id="PF04290">
    <property type="entry name" value="DctQ"/>
    <property type="match status" value="1"/>
</dbReference>
<dbReference type="KEGG" id="gai:IMCC3135_09350"/>
<dbReference type="EMBL" id="CP018632">
    <property type="protein sequence ID" value="ASJ71967.1"/>
    <property type="molecule type" value="Genomic_DNA"/>
</dbReference>
<evidence type="ECO:0000256" key="6">
    <source>
        <dbReference type="ARBA" id="ARBA00022989"/>
    </source>
</evidence>
<dbReference type="GO" id="GO:0005886">
    <property type="term" value="C:plasma membrane"/>
    <property type="evidence" value="ECO:0007669"/>
    <property type="project" value="UniProtKB-SubCell"/>
</dbReference>
<gene>
    <name evidence="11" type="primary">yiaM_1</name>
    <name evidence="11" type="ORF">IMCC3135_09350</name>
</gene>
<feature type="transmembrane region" description="Helical" evidence="9">
    <location>
        <begin position="51"/>
        <end position="70"/>
    </location>
</feature>
<evidence type="ECO:0000256" key="1">
    <source>
        <dbReference type="ARBA" id="ARBA00004429"/>
    </source>
</evidence>
<keyword evidence="6 9" id="KW-1133">Transmembrane helix</keyword>
<proteinExistence type="inferred from homology"/>
<feature type="transmembrane region" description="Helical" evidence="9">
    <location>
        <begin position="90"/>
        <end position="109"/>
    </location>
</feature>
<evidence type="ECO:0000256" key="2">
    <source>
        <dbReference type="ARBA" id="ARBA00022448"/>
    </source>
</evidence>
<dbReference type="RefSeq" id="WP_205737973.1">
    <property type="nucleotide sequence ID" value="NZ_CP018632.1"/>
</dbReference>
<keyword evidence="3" id="KW-1003">Cell membrane</keyword>
<dbReference type="Proteomes" id="UP000250079">
    <property type="component" value="Chromosome"/>
</dbReference>
<dbReference type="GO" id="GO:0022857">
    <property type="term" value="F:transmembrane transporter activity"/>
    <property type="evidence" value="ECO:0007669"/>
    <property type="project" value="UniProtKB-UniRule"/>
</dbReference>
<evidence type="ECO:0000256" key="7">
    <source>
        <dbReference type="ARBA" id="ARBA00023136"/>
    </source>
</evidence>
<keyword evidence="4 9" id="KW-0997">Cell inner membrane</keyword>
<evidence type="ECO:0000256" key="9">
    <source>
        <dbReference type="RuleBase" id="RU369079"/>
    </source>
</evidence>
<organism evidence="11 12">
    <name type="scientific">Granulosicoccus antarcticus IMCC3135</name>
    <dbReference type="NCBI Taxonomy" id="1192854"/>
    <lineage>
        <taxon>Bacteria</taxon>
        <taxon>Pseudomonadati</taxon>
        <taxon>Pseudomonadota</taxon>
        <taxon>Gammaproteobacteria</taxon>
        <taxon>Chromatiales</taxon>
        <taxon>Granulosicoccaceae</taxon>
        <taxon>Granulosicoccus</taxon>
    </lineage>
</organism>
<evidence type="ECO:0000259" key="10">
    <source>
        <dbReference type="Pfam" id="PF04290"/>
    </source>
</evidence>
<accession>A0A2Z2NW95</accession>
<comment type="subcellular location">
    <subcellularLocation>
        <location evidence="1 9">Cell inner membrane</location>
        <topology evidence="1 9">Multi-pass membrane protein</topology>
    </subcellularLocation>
</comment>
<feature type="transmembrane region" description="Helical" evidence="9">
    <location>
        <begin position="130"/>
        <end position="152"/>
    </location>
</feature>
<dbReference type="InterPro" id="IPR007387">
    <property type="entry name" value="TRAP_DctQ"/>
</dbReference>
<comment type="function">
    <text evidence="9">Part of the tripartite ATP-independent periplasmic (TRAP) transport system.</text>
</comment>